<keyword evidence="8" id="KW-1185">Reference proteome</keyword>
<feature type="transmembrane region" description="Helical" evidence="6">
    <location>
        <begin position="69"/>
        <end position="86"/>
    </location>
</feature>
<reference evidence="9" key="1">
    <citation type="submission" date="2025-08" db="UniProtKB">
        <authorList>
            <consortium name="RefSeq"/>
        </authorList>
    </citation>
    <scope>IDENTIFICATION</scope>
    <source>
        <tissue evidence="9">Leaves</tissue>
    </source>
</reference>
<feature type="transmembrane region" description="Helical" evidence="6">
    <location>
        <begin position="121"/>
        <end position="145"/>
    </location>
</feature>
<name>A0ABM4WEE1_COFAR</name>
<proteinExistence type="inferred from homology"/>
<protein>
    <recommendedName>
        <fullName evidence="7">3-oxo-5-alpha-steroid 4-dehydrogenase C-terminal domain-containing protein</fullName>
    </recommendedName>
</protein>
<comment type="subcellular location">
    <subcellularLocation>
        <location evidence="1">Membrane</location>
        <topology evidence="1">Multi-pass membrane protein</topology>
    </subcellularLocation>
</comment>
<comment type="similarity">
    <text evidence="2">Belongs to the steroid 5-alpha reductase family.</text>
</comment>
<evidence type="ECO:0000313" key="9">
    <source>
        <dbReference type="RefSeq" id="XP_071930148.1"/>
    </source>
</evidence>
<evidence type="ECO:0000256" key="1">
    <source>
        <dbReference type="ARBA" id="ARBA00004141"/>
    </source>
</evidence>
<dbReference type="Gene3D" id="1.20.120.1630">
    <property type="match status" value="1"/>
</dbReference>
<feature type="transmembrane region" description="Helical" evidence="6">
    <location>
        <begin position="214"/>
        <end position="238"/>
    </location>
</feature>
<evidence type="ECO:0000313" key="8">
    <source>
        <dbReference type="Proteomes" id="UP001652660"/>
    </source>
</evidence>
<evidence type="ECO:0000256" key="4">
    <source>
        <dbReference type="ARBA" id="ARBA00022989"/>
    </source>
</evidence>
<sequence>MAKLLQDLVYQEESPSIYTTALSGITLLFLAYLGISETLGNHLKYSKFWNVNSQKSGGGIKLPSRTGMLLLYSPAAVAGLASFLIFPGGGIRFLMLKLAITIHFSKRVLESLFVHKYSGGMMLDSVVIISSSYLFAATGMIYIHHMTLEATEPLVDLKYLGLLLFLIGISGNFYHHYLLSKLRKKNEKDYKIPTGGLFDLVICPHYLFEILDLLGISFISQTLFSYSCAIGCAFYLIVRSYATRQWYLSKFENFPKNVKALIPFVF</sequence>
<keyword evidence="5 6" id="KW-0472">Membrane</keyword>
<evidence type="ECO:0000256" key="5">
    <source>
        <dbReference type="ARBA" id="ARBA00023136"/>
    </source>
</evidence>
<dbReference type="PANTHER" id="PTHR10556">
    <property type="entry name" value="3-OXO-5-ALPHA-STEROID 4-DEHYDROGENASE"/>
    <property type="match status" value="1"/>
</dbReference>
<evidence type="ECO:0000259" key="7">
    <source>
        <dbReference type="Pfam" id="PF02544"/>
    </source>
</evidence>
<dbReference type="RefSeq" id="XP_071930148.1">
    <property type="nucleotide sequence ID" value="XM_072074047.1"/>
</dbReference>
<dbReference type="GeneID" id="140034986"/>
<dbReference type="InterPro" id="IPR001104">
    <property type="entry name" value="3-oxo-5_a-steroid_4-DH_C"/>
</dbReference>
<organism evidence="8 9">
    <name type="scientific">Coffea arabica</name>
    <name type="common">Arabian coffee</name>
    <dbReference type="NCBI Taxonomy" id="13443"/>
    <lineage>
        <taxon>Eukaryota</taxon>
        <taxon>Viridiplantae</taxon>
        <taxon>Streptophyta</taxon>
        <taxon>Embryophyta</taxon>
        <taxon>Tracheophyta</taxon>
        <taxon>Spermatophyta</taxon>
        <taxon>Magnoliopsida</taxon>
        <taxon>eudicotyledons</taxon>
        <taxon>Gunneridae</taxon>
        <taxon>Pentapetalae</taxon>
        <taxon>asterids</taxon>
        <taxon>lamiids</taxon>
        <taxon>Gentianales</taxon>
        <taxon>Rubiaceae</taxon>
        <taxon>Ixoroideae</taxon>
        <taxon>Gardenieae complex</taxon>
        <taxon>Bertiereae - Coffeeae clade</taxon>
        <taxon>Coffeeae</taxon>
        <taxon>Coffea</taxon>
    </lineage>
</organism>
<feature type="transmembrane region" description="Helical" evidence="6">
    <location>
        <begin position="16"/>
        <end position="35"/>
    </location>
</feature>
<evidence type="ECO:0000256" key="2">
    <source>
        <dbReference type="ARBA" id="ARBA00007742"/>
    </source>
</evidence>
<accession>A0ABM4WEE1</accession>
<evidence type="ECO:0000256" key="3">
    <source>
        <dbReference type="ARBA" id="ARBA00022692"/>
    </source>
</evidence>
<dbReference type="Proteomes" id="UP001652660">
    <property type="component" value="Chromosome 2c"/>
</dbReference>
<keyword evidence="4 6" id="KW-1133">Transmembrane helix</keyword>
<keyword evidence="3 6" id="KW-0812">Transmembrane</keyword>
<feature type="domain" description="3-oxo-5-alpha-steroid 4-dehydrogenase C-terminal" evidence="7">
    <location>
        <begin position="142"/>
        <end position="266"/>
    </location>
</feature>
<feature type="transmembrane region" description="Helical" evidence="6">
    <location>
        <begin position="157"/>
        <end position="178"/>
    </location>
</feature>
<gene>
    <name evidence="9" type="primary">LOC140034986</name>
</gene>
<dbReference type="InterPro" id="IPR039357">
    <property type="entry name" value="SRD5A/TECR"/>
</dbReference>
<evidence type="ECO:0000256" key="6">
    <source>
        <dbReference type="SAM" id="Phobius"/>
    </source>
</evidence>
<dbReference type="Pfam" id="PF02544">
    <property type="entry name" value="Steroid_dh"/>
    <property type="match status" value="1"/>
</dbReference>
<dbReference type="PANTHER" id="PTHR10556:SF54">
    <property type="entry name" value="VERY-LONG-CHAIN ENOYL-COA REDUCTASE-LIKE"/>
    <property type="match status" value="1"/>
</dbReference>
<dbReference type="PROSITE" id="PS50244">
    <property type="entry name" value="S5A_REDUCTASE"/>
    <property type="match status" value="1"/>
</dbReference>